<dbReference type="Gene3D" id="2.40.37.10">
    <property type="entry name" value="Lyase, Ornithine Decarboxylase, Chain A, domain 1"/>
    <property type="match status" value="1"/>
</dbReference>
<feature type="active site" description="Proton donor" evidence="7">
    <location>
        <position position="350"/>
    </location>
</feature>
<name>A0A2U8FT61_9BURK</name>
<sequence length="423" mass="45068">MTLPGSPFLAYRGNDLHLEGVSLKALAQTHGTPLYVYSRQAMLAALAPYQKALQGRPHLVCYAVKANSNLAVLQTFAEAGCGFDIVSGGELARVLAAGGDPAKVVFSGVGKTRAEMKQVLEAGVRCFNVESTAELEVLSQVASGLGRTAQVSLRVNPDVDAGTHPYISTGLKGNKFGVAHELALATYRRAASLPGIAVTGIDCHIGSQITEVSPYLDALDRVLDLVEAIEAAGVPIHHLDLGGGLGITYTDETPPGADVLIGQLLARIDARGHGHRELLFEPGRSLVGNAGVLLTEVMYLKPGEHKNFCVVDAAMNDLARPALYEAWMAIVNTQVREGDAPVWDVVGPVCESGDWLGRDRALAVQPGDVLAVLSAGAYGMTMASNYNTRGRAAELMVDGEQVWVVREREAVNDLFRLERRLPR</sequence>
<feature type="binding site" evidence="5">
    <location>
        <position position="351"/>
    </location>
    <ligand>
        <name>substrate</name>
    </ligand>
</feature>
<evidence type="ECO:0000256" key="6">
    <source>
        <dbReference type="NCBIfam" id="TIGR01048"/>
    </source>
</evidence>
<dbReference type="InterPro" id="IPR009006">
    <property type="entry name" value="Ala_racemase/Decarboxylase_C"/>
</dbReference>
<dbReference type="PRINTS" id="PR01181">
    <property type="entry name" value="DAPDCRBXLASE"/>
</dbReference>
<comment type="function">
    <text evidence="5">Specifically catalyzes the decarboxylation of meso-diaminopimelate (meso-DAP) to L-lysine.</text>
</comment>
<dbReference type="Gene3D" id="3.20.20.10">
    <property type="entry name" value="Alanine racemase"/>
    <property type="match status" value="1"/>
</dbReference>
<dbReference type="NCBIfam" id="TIGR01048">
    <property type="entry name" value="lysA"/>
    <property type="match status" value="1"/>
</dbReference>
<keyword evidence="5 8" id="KW-0457">Lysine biosynthesis</keyword>
<dbReference type="GO" id="GO:0008836">
    <property type="term" value="F:diaminopimelate decarboxylase activity"/>
    <property type="evidence" value="ECO:0007669"/>
    <property type="project" value="UniProtKB-UniRule"/>
</dbReference>
<feature type="binding site" evidence="5">
    <location>
        <position position="244"/>
    </location>
    <ligand>
        <name>pyridoxal 5'-phosphate</name>
        <dbReference type="ChEBI" id="CHEBI:597326"/>
    </ligand>
</feature>
<dbReference type="AlphaFoldDB" id="A0A2U8FT61"/>
<evidence type="ECO:0000256" key="8">
    <source>
        <dbReference type="RuleBase" id="RU003738"/>
    </source>
</evidence>
<feature type="binding site" evidence="5">
    <location>
        <begin position="281"/>
        <end position="284"/>
    </location>
    <ligand>
        <name>pyridoxal 5'-phosphate</name>
        <dbReference type="ChEBI" id="CHEBI:597326"/>
    </ligand>
</feature>
<evidence type="ECO:0000313" key="11">
    <source>
        <dbReference type="EMBL" id="AWI54245.1"/>
    </source>
</evidence>
<dbReference type="InterPro" id="IPR022657">
    <property type="entry name" value="De-COase2_CS"/>
</dbReference>
<feature type="domain" description="Orn/DAP/Arg decarboxylase 2 C-terminal" evidence="9">
    <location>
        <begin position="35"/>
        <end position="376"/>
    </location>
</feature>
<feature type="binding site" evidence="5">
    <location>
        <position position="320"/>
    </location>
    <ligand>
        <name>substrate</name>
    </ligand>
</feature>
<dbReference type="RefSeq" id="WP_109037241.1">
    <property type="nucleotide sequence ID" value="NZ_CP029210.1"/>
</dbReference>
<protein>
    <recommendedName>
        <fullName evidence="5 6">Diaminopimelate decarboxylase</fullName>
        <shortName evidence="5">DAP decarboxylase</shortName>
        <shortName evidence="5">DAPDC</shortName>
        <ecNumber evidence="5 6">4.1.1.20</ecNumber>
    </recommendedName>
</protein>
<keyword evidence="4 5" id="KW-0456">Lyase</keyword>
<evidence type="ECO:0000256" key="3">
    <source>
        <dbReference type="ARBA" id="ARBA00022898"/>
    </source>
</evidence>
<dbReference type="PROSITE" id="PS00879">
    <property type="entry name" value="ODR_DC_2_2"/>
    <property type="match status" value="1"/>
</dbReference>
<keyword evidence="2 5" id="KW-0210">Decarboxylase</keyword>
<evidence type="ECO:0000256" key="5">
    <source>
        <dbReference type="HAMAP-Rule" id="MF_02120"/>
    </source>
</evidence>
<dbReference type="Pfam" id="PF02784">
    <property type="entry name" value="Orn_Arg_deC_N"/>
    <property type="match status" value="1"/>
</dbReference>
<evidence type="ECO:0000256" key="7">
    <source>
        <dbReference type="PIRSR" id="PIRSR600183-50"/>
    </source>
</evidence>
<keyword evidence="12" id="KW-1185">Reference proteome</keyword>
<dbReference type="InterPro" id="IPR000183">
    <property type="entry name" value="Orn/DAP/Arg_de-COase"/>
</dbReference>
<dbReference type="OrthoDB" id="9802241at2"/>
<feature type="binding site" evidence="5">
    <location>
        <position position="378"/>
    </location>
    <ligand>
        <name>substrate</name>
    </ligand>
</feature>
<dbReference type="PANTHER" id="PTHR43727:SF2">
    <property type="entry name" value="GROUP IV DECARBOXYLASE"/>
    <property type="match status" value="1"/>
</dbReference>
<gene>
    <name evidence="5 11" type="primary">lysA</name>
    <name evidence="11" type="ORF">DEH84_13055</name>
</gene>
<feature type="binding site" evidence="5">
    <location>
        <position position="284"/>
    </location>
    <ligand>
        <name>substrate</name>
    </ligand>
</feature>
<dbReference type="InterPro" id="IPR029066">
    <property type="entry name" value="PLP-binding_barrel"/>
</dbReference>
<dbReference type="UniPathway" id="UPA00034">
    <property type="reaction ID" value="UER00027"/>
</dbReference>
<organism evidence="11 12">
    <name type="scientific">Aquabacterium olei</name>
    <dbReference type="NCBI Taxonomy" id="1296669"/>
    <lineage>
        <taxon>Bacteria</taxon>
        <taxon>Pseudomonadati</taxon>
        <taxon>Pseudomonadota</taxon>
        <taxon>Betaproteobacteria</taxon>
        <taxon>Burkholderiales</taxon>
        <taxon>Aquabacterium</taxon>
    </lineage>
</organism>
<dbReference type="SUPFAM" id="SSF50621">
    <property type="entry name" value="Alanine racemase C-terminal domain-like"/>
    <property type="match status" value="1"/>
</dbReference>
<proteinExistence type="inferred from homology"/>
<comment type="catalytic activity">
    <reaction evidence="5 8">
        <text>meso-2,6-diaminopimelate + H(+) = L-lysine + CO2</text>
        <dbReference type="Rhea" id="RHEA:15101"/>
        <dbReference type="ChEBI" id="CHEBI:15378"/>
        <dbReference type="ChEBI" id="CHEBI:16526"/>
        <dbReference type="ChEBI" id="CHEBI:32551"/>
        <dbReference type="ChEBI" id="CHEBI:57791"/>
        <dbReference type="EC" id="4.1.1.20"/>
    </reaction>
</comment>
<dbReference type="PANTHER" id="PTHR43727">
    <property type="entry name" value="DIAMINOPIMELATE DECARBOXYLASE"/>
    <property type="match status" value="1"/>
</dbReference>
<comment type="pathway">
    <text evidence="5 8">Amino-acid biosynthesis; L-lysine biosynthesis via DAP pathway; L-lysine from DL-2,6-diaminopimelate: step 1/1.</text>
</comment>
<keyword evidence="5" id="KW-0028">Amino-acid biosynthesis</keyword>
<feature type="domain" description="Orn/DAP/Arg decarboxylase 2 N-terminal" evidence="10">
    <location>
        <begin position="45"/>
        <end position="287"/>
    </location>
</feature>
<feature type="binding site" evidence="5">
    <location>
        <position position="378"/>
    </location>
    <ligand>
        <name>pyridoxal 5'-phosphate</name>
        <dbReference type="ChEBI" id="CHEBI:597326"/>
    </ligand>
</feature>
<dbReference type="InterPro" id="IPR022644">
    <property type="entry name" value="De-COase2_N"/>
</dbReference>
<dbReference type="EC" id="4.1.1.20" evidence="5 6"/>
<dbReference type="InterPro" id="IPR002986">
    <property type="entry name" value="DAP_deCOOHase_LysA"/>
</dbReference>
<keyword evidence="3 5" id="KW-0663">Pyridoxal phosphate</keyword>
<dbReference type="InterPro" id="IPR022643">
    <property type="entry name" value="De-COase2_C"/>
</dbReference>
<comment type="similarity">
    <text evidence="5">Belongs to the Orn/Lys/Arg decarboxylase class-II family. LysA subfamily.</text>
</comment>
<evidence type="ECO:0000313" key="12">
    <source>
        <dbReference type="Proteomes" id="UP000244892"/>
    </source>
</evidence>
<evidence type="ECO:0000256" key="2">
    <source>
        <dbReference type="ARBA" id="ARBA00022793"/>
    </source>
</evidence>
<dbReference type="Proteomes" id="UP000244892">
    <property type="component" value="Chromosome"/>
</dbReference>
<evidence type="ECO:0000259" key="10">
    <source>
        <dbReference type="Pfam" id="PF02784"/>
    </source>
</evidence>
<evidence type="ECO:0000256" key="4">
    <source>
        <dbReference type="ARBA" id="ARBA00023239"/>
    </source>
</evidence>
<dbReference type="FunFam" id="3.20.20.10:FF:000003">
    <property type="entry name" value="Diaminopimelate decarboxylase"/>
    <property type="match status" value="1"/>
</dbReference>
<feature type="binding site" evidence="5">
    <location>
        <position position="324"/>
    </location>
    <ligand>
        <name>substrate</name>
    </ligand>
</feature>
<comment type="subunit">
    <text evidence="5">Homodimer.</text>
</comment>
<dbReference type="CDD" id="cd06828">
    <property type="entry name" value="PLPDE_III_DapDC"/>
    <property type="match status" value="1"/>
</dbReference>
<dbReference type="EMBL" id="CP029210">
    <property type="protein sequence ID" value="AWI54245.1"/>
    <property type="molecule type" value="Genomic_DNA"/>
</dbReference>
<comment type="cofactor">
    <cofactor evidence="1 5 7 8">
        <name>pyridoxal 5'-phosphate</name>
        <dbReference type="ChEBI" id="CHEBI:597326"/>
    </cofactor>
</comment>
<accession>A0A2U8FT61</accession>
<dbReference type="PRINTS" id="PR01179">
    <property type="entry name" value="ODADCRBXLASE"/>
</dbReference>
<evidence type="ECO:0000256" key="1">
    <source>
        <dbReference type="ARBA" id="ARBA00001933"/>
    </source>
</evidence>
<dbReference type="Pfam" id="PF00278">
    <property type="entry name" value="Orn_DAP_Arg_deC"/>
    <property type="match status" value="1"/>
</dbReference>
<reference evidence="11 12" key="1">
    <citation type="submission" date="2018-05" db="EMBL/GenBank/DDBJ databases">
        <title>complete genome sequence of Aquabacterium olei NBRC 110486.</title>
        <authorList>
            <person name="Tang B."/>
            <person name="Chang J."/>
            <person name="Zhang L."/>
            <person name="Yang H."/>
        </authorList>
    </citation>
    <scope>NUCLEOTIDE SEQUENCE [LARGE SCALE GENOMIC DNA]</scope>
    <source>
        <strain evidence="11 12">NBRC 110486</strain>
    </source>
</reference>
<dbReference type="GO" id="GO:0030170">
    <property type="term" value="F:pyridoxal phosphate binding"/>
    <property type="evidence" value="ECO:0007669"/>
    <property type="project" value="UniProtKB-UniRule"/>
</dbReference>
<feature type="modified residue" description="N6-(pyridoxal phosphate)lysine" evidence="5 7">
    <location>
        <position position="65"/>
    </location>
</feature>
<dbReference type="HAMAP" id="MF_02120">
    <property type="entry name" value="LysA"/>
    <property type="match status" value="1"/>
</dbReference>
<dbReference type="SUPFAM" id="SSF51419">
    <property type="entry name" value="PLP-binding barrel"/>
    <property type="match status" value="1"/>
</dbReference>
<dbReference type="KEGG" id="aon:DEH84_13055"/>
<dbReference type="GO" id="GO:0009089">
    <property type="term" value="P:lysine biosynthetic process via diaminopimelate"/>
    <property type="evidence" value="ECO:0007669"/>
    <property type="project" value="UniProtKB-UniRule"/>
</dbReference>
<evidence type="ECO:0000259" key="9">
    <source>
        <dbReference type="Pfam" id="PF00278"/>
    </source>
</evidence>